<dbReference type="STRING" id="1124188.SAMN05444377_101229"/>
<proteinExistence type="predicted"/>
<sequence>MNFKYYKTSSLVTFLLILPILVNPLSKYLLTLISKNVLLSQINNYLDTFSTLGLITIIFLFINYIGWKFIVFKWLINIPNLNGRYEGILISSFENPDGTKVRKKCVMEIKQNASSIHIHSYFGGIESSENTSSSYSLSEHLCEENDGIFKLYYIFTNETEILQTQLNNHIGTSKFRYYEDIKTLKGDYYNQRKNNGTIEVVFQQKKLLGRL</sequence>
<dbReference type="Proteomes" id="UP000184147">
    <property type="component" value="Unassembled WGS sequence"/>
</dbReference>
<organism evidence="3 4">
    <name type="scientific">Flavobacterium fontis</name>
    <dbReference type="NCBI Taxonomy" id="1124188"/>
    <lineage>
        <taxon>Bacteria</taxon>
        <taxon>Pseudomonadati</taxon>
        <taxon>Bacteroidota</taxon>
        <taxon>Flavobacteriia</taxon>
        <taxon>Flavobacteriales</taxon>
        <taxon>Flavobacteriaceae</taxon>
        <taxon>Flavobacterium</taxon>
    </lineage>
</organism>
<dbReference type="RefSeq" id="WP_073360602.1">
    <property type="nucleotide sequence ID" value="NZ_FQVQ01000001.1"/>
</dbReference>
<dbReference type="OrthoDB" id="1430668at2"/>
<keyword evidence="1" id="KW-0472">Membrane</keyword>
<keyword evidence="4" id="KW-1185">Reference proteome</keyword>
<name>A0A1M4WAX8_9FLAO</name>
<feature type="transmembrane region" description="Helical" evidence="1">
    <location>
        <begin position="51"/>
        <end position="76"/>
    </location>
</feature>
<evidence type="ECO:0000256" key="1">
    <source>
        <dbReference type="SAM" id="Phobius"/>
    </source>
</evidence>
<accession>A0A1M4WAX8</accession>
<keyword evidence="1" id="KW-0812">Transmembrane</keyword>
<reference evidence="3 4" key="1">
    <citation type="submission" date="2016-11" db="EMBL/GenBank/DDBJ databases">
        <authorList>
            <person name="Jaros S."/>
            <person name="Januszkiewicz K."/>
            <person name="Wedrychowicz H."/>
        </authorList>
    </citation>
    <scope>NUCLEOTIDE SEQUENCE [LARGE SCALE GENOMIC DNA]</scope>
    <source>
        <strain evidence="3 4">DSM 25660</strain>
    </source>
</reference>
<keyword evidence="1" id="KW-1133">Transmembrane helix</keyword>
<feature type="domain" description="CD-NTase-associated protein 15" evidence="2">
    <location>
        <begin position="77"/>
        <end position="199"/>
    </location>
</feature>
<protein>
    <recommendedName>
        <fullName evidence="2">CD-NTase-associated protein 15 domain-containing protein</fullName>
    </recommendedName>
</protein>
<evidence type="ECO:0000259" key="2">
    <source>
        <dbReference type="Pfam" id="PF18153"/>
    </source>
</evidence>
<evidence type="ECO:0000313" key="4">
    <source>
        <dbReference type="Proteomes" id="UP000184147"/>
    </source>
</evidence>
<dbReference type="InterPro" id="IPR041208">
    <property type="entry name" value="Cap15"/>
</dbReference>
<dbReference type="EMBL" id="FQVQ01000001">
    <property type="protein sequence ID" value="SHE78122.1"/>
    <property type="molecule type" value="Genomic_DNA"/>
</dbReference>
<gene>
    <name evidence="3" type="ORF">SAMN05444377_101229</name>
</gene>
<dbReference type="AlphaFoldDB" id="A0A1M4WAX8"/>
<evidence type="ECO:0000313" key="3">
    <source>
        <dbReference type="EMBL" id="SHE78122.1"/>
    </source>
</evidence>
<dbReference type="Pfam" id="PF18153">
    <property type="entry name" value="Cap15_CD_rec"/>
    <property type="match status" value="1"/>
</dbReference>